<dbReference type="InterPro" id="IPR027974">
    <property type="entry name" value="DUF4470"/>
</dbReference>
<dbReference type="InterPro" id="IPR039304">
    <property type="entry name" value="DNAAF3"/>
</dbReference>
<reference evidence="7" key="1">
    <citation type="journal article" date="2013" name="Genome Biol. Evol.">
        <title>Punctuated emergences of genetic and phenotypic innovations in eumetazoan, bilaterian, euteleostome, and hominidae ancestors.</title>
        <authorList>
            <person name="Wenger Y."/>
            <person name="Galliot B."/>
        </authorList>
    </citation>
    <scope>NUCLEOTIDE SEQUENCE</scope>
    <source>
        <tissue evidence="7">Whole animals</tissue>
    </source>
</reference>
<evidence type="ECO:0000256" key="2">
    <source>
        <dbReference type="ARBA" id="ARBA00022490"/>
    </source>
</evidence>
<evidence type="ECO:0000256" key="4">
    <source>
        <dbReference type="ARBA" id="ARBA00024190"/>
    </source>
</evidence>
<dbReference type="GO" id="GO:0120293">
    <property type="term" value="C:dynein axonemal particle"/>
    <property type="evidence" value="ECO:0007669"/>
    <property type="project" value="UniProtKB-SubCell"/>
</dbReference>
<evidence type="ECO:0000256" key="1">
    <source>
        <dbReference type="ARBA" id="ARBA00010449"/>
    </source>
</evidence>
<comment type="subcellular location">
    <subcellularLocation>
        <location evidence="4">Dynein axonemal particle</location>
    </subcellularLocation>
</comment>
<sequence length="418" mass="49028">MSDAIGSIPWWGFSPAENFVEIIEDSINKDSKNFRNELNILIIGGGDGRHILKTVSHFKNKNQHLNIYVAENNLELIARQILFFHLAIEKVHGLQEKVFIYLDLFGNTLLRKVTEEYLHEASFNIIKLLTSSSQNMFFDFSLLKFKERDVLEGIFKFWSIKENIIDLSKCWDYRLRQHLGVRYDARENVFDWDYSMYLKDVAPVVNWHEYKKWRETGLGFDFCSDSTCLNSNKTLVSGLIFKKDGERIGKQGYWGDMIVSPYISFGIECDSKELMAKNNSQHISSSTDISKYNVTSFFHEFHMKYVRKDVEEQPFFSFQLHFLSFDVLTSLHKKVKYKKKFDLIYFSNHVTNYLNETVSELFSPQCLLMIESTKYLNIKKEQHTMFGEKINMLATNAGCTPLNSCDENSHAYYMFQQT</sequence>
<organism evidence="7">
    <name type="scientific">Hydra vulgaris</name>
    <name type="common">Hydra</name>
    <name type="synonym">Hydra attenuata</name>
    <dbReference type="NCBI Taxonomy" id="6087"/>
    <lineage>
        <taxon>Eukaryota</taxon>
        <taxon>Metazoa</taxon>
        <taxon>Cnidaria</taxon>
        <taxon>Hydrozoa</taxon>
        <taxon>Hydroidolina</taxon>
        <taxon>Anthoathecata</taxon>
        <taxon>Aplanulata</taxon>
        <taxon>Hydridae</taxon>
        <taxon>Hydra</taxon>
    </lineage>
</organism>
<evidence type="ECO:0000259" key="5">
    <source>
        <dbReference type="Pfam" id="PF14737"/>
    </source>
</evidence>
<dbReference type="PANTHER" id="PTHR22118">
    <property type="entry name" value="DYNEIN ASSEMBLY FACTOR 3, AXONEMAL"/>
    <property type="match status" value="1"/>
</dbReference>
<dbReference type="EMBL" id="HAAD01002474">
    <property type="protein sequence ID" value="CDG68706.1"/>
    <property type="molecule type" value="mRNA"/>
</dbReference>
<dbReference type="AlphaFoldDB" id="T2M9G9"/>
<evidence type="ECO:0000313" key="7">
    <source>
        <dbReference type="EMBL" id="CDG68706.1"/>
    </source>
</evidence>
<accession>T2M9G9</accession>
<dbReference type="GO" id="GO:0070286">
    <property type="term" value="P:axonemal dynein complex assembly"/>
    <property type="evidence" value="ECO:0007669"/>
    <property type="project" value="InterPro"/>
</dbReference>
<protein>
    <submittedName>
        <fullName evidence="7">UPF0470 protein C19orf51</fullName>
    </submittedName>
</protein>
<evidence type="ECO:0000259" key="6">
    <source>
        <dbReference type="Pfam" id="PF14740"/>
    </source>
</evidence>
<keyword evidence="2" id="KW-0963">Cytoplasm</keyword>
<feature type="domain" description="Dynein assembly factor 3 C-terminal" evidence="6">
    <location>
        <begin position="138"/>
        <end position="304"/>
    </location>
</feature>
<dbReference type="GO" id="GO:0044458">
    <property type="term" value="P:motile cilium assembly"/>
    <property type="evidence" value="ECO:0007669"/>
    <property type="project" value="TreeGrafter"/>
</dbReference>
<dbReference type="Pfam" id="PF14737">
    <property type="entry name" value="DUF4470"/>
    <property type="match status" value="1"/>
</dbReference>
<gene>
    <name evidence="7" type="primary">C19orf51</name>
</gene>
<dbReference type="OrthoDB" id="538817at2759"/>
<name>T2M9G9_HYDVU</name>
<dbReference type="KEGG" id="hmg:100215161"/>
<feature type="domain" description="DUF4470" evidence="5">
    <location>
        <begin position="10"/>
        <end position="110"/>
    </location>
</feature>
<proteinExistence type="evidence at transcript level"/>
<comment type="similarity">
    <text evidence="1">Belongs to the DNAAF3 family.</text>
</comment>
<dbReference type="Pfam" id="PF14740">
    <property type="entry name" value="DUF4471"/>
    <property type="match status" value="2"/>
</dbReference>
<dbReference type="InterPro" id="IPR028235">
    <property type="entry name" value="DNAAF3_C"/>
</dbReference>
<dbReference type="PANTHER" id="PTHR22118:SF14">
    <property type="entry name" value="DYNEIN AXONEMAL ASSEMBLY FACTOR 3"/>
    <property type="match status" value="1"/>
</dbReference>
<evidence type="ECO:0000256" key="3">
    <source>
        <dbReference type="ARBA" id="ARBA00022794"/>
    </source>
</evidence>
<feature type="domain" description="Dynein assembly factor 3 C-terminal" evidence="6">
    <location>
        <begin position="317"/>
        <end position="402"/>
    </location>
</feature>
<dbReference type="OMA" id="WWGYSPA"/>
<keyword evidence="3" id="KW-0970">Cilium biogenesis/degradation</keyword>